<protein>
    <submittedName>
        <fullName evidence="2">LPS sulfotransferase NodH</fullName>
    </submittedName>
</protein>
<feature type="domain" description="Sulphotransferase Stf0" evidence="1">
    <location>
        <begin position="31"/>
        <end position="247"/>
    </location>
</feature>
<dbReference type="Gene3D" id="3.40.50.300">
    <property type="entry name" value="P-loop containing nucleotide triphosphate hydrolases"/>
    <property type="match status" value="1"/>
</dbReference>
<evidence type="ECO:0000313" key="2">
    <source>
        <dbReference type="EMBL" id="ROQ01071.1"/>
    </source>
</evidence>
<dbReference type="GO" id="GO:0016740">
    <property type="term" value="F:transferase activity"/>
    <property type="evidence" value="ECO:0007669"/>
    <property type="project" value="UniProtKB-KW"/>
</dbReference>
<dbReference type="Proteomes" id="UP000278222">
    <property type="component" value="Unassembled WGS sequence"/>
</dbReference>
<dbReference type="SUPFAM" id="SSF52540">
    <property type="entry name" value="P-loop containing nucleoside triphosphate hydrolases"/>
    <property type="match status" value="1"/>
</dbReference>
<dbReference type="Pfam" id="PF09037">
    <property type="entry name" value="Sulphotransf"/>
    <property type="match status" value="1"/>
</dbReference>
<dbReference type="OrthoDB" id="5562925at2"/>
<dbReference type="RefSeq" id="WP_123687873.1">
    <property type="nucleotide sequence ID" value="NZ_AP019700.1"/>
</dbReference>
<evidence type="ECO:0000259" key="1">
    <source>
        <dbReference type="Pfam" id="PF09037"/>
    </source>
</evidence>
<dbReference type="EMBL" id="RJKX01000011">
    <property type="protein sequence ID" value="ROQ01071.1"/>
    <property type="molecule type" value="Genomic_DNA"/>
</dbReference>
<gene>
    <name evidence="2" type="ORF">EDC65_0245</name>
</gene>
<accession>A0A3N1MBG3</accession>
<dbReference type="InterPro" id="IPR027417">
    <property type="entry name" value="P-loop_NTPase"/>
</dbReference>
<sequence length="276" mass="30139">MNPASDAPAKPGIPFGGEAFDLPAVAGPTRSYIIASTPRSGSTLLCDLLLATGRLGVPTEYFNAKDTVKAMAARLGLPHPPPTDDYLRAVRQRRTSANGVFGAKLHFHQAAERLPHPVFRRFLAESRFVWLRRRDLLAQSISLALAWQTDRWFVPADGAAAAEPPKDEPPISYAALTRAMSLIQGENAYWGFFFQANRIEPLLIDYEAMLDRPAAAVSAVLTLVGETPEHEVRLDGARFGRQADQRNARVRAEIMNNLRVRPRSPAAPAAPAPAEG</sequence>
<keyword evidence="2" id="KW-0808">Transferase</keyword>
<proteinExistence type="predicted"/>
<reference evidence="2 3" key="1">
    <citation type="submission" date="2018-11" db="EMBL/GenBank/DDBJ databases">
        <title>Genomic Encyclopedia of Type Strains, Phase IV (KMG-IV): sequencing the most valuable type-strain genomes for metagenomic binning, comparative biology and taxonomic classification.</title>
        <authorList>
            <person name="Goeker M."/>
        </authorList>
    </citation>
    <scope>NUCLEOTIDE SEQUENCE [LARGE SCALE GENOMIC DNA]</scope>
    <source>
        <strain evidence="2 3">DSM 5900</strain>
    </source>
</reference>
<name>A0A3N1MBG3_9PROT</name>
<keyword evidence="3" id="KW-1185">Reference proteome</keyword>
<dbReference type="InterPro" id="IPR024628">
    <property type="entry name" value="Sulfotransferase_Stf0_dom"/>
</dbReference>
<organism evidence="2 3">
    <name type="scientific">Stella humosa</name>
    <dbReference type="NCBI Taxonomy" id="94"/>
    <lineage>
        <taxon>Bacteria</taxon>
        <taxon>Pseudomonadati</taxon>
        <taxon>Pseudomonadota</taxon>
        <taxon>Alphaproteobacteria</taxon>
        <taxon>Rhodospirillales</taxon>
        <taxon>Stellaceae</taxon>
        <taxon>Stella</taxon>
    </lineage>
</organism>
<dbReference type="AlphaFoldDB" id="A0A3N1MBG3"/>
<evidence type="ECO:0000313" key="3">
    <source>
        <dbReference type="Proteomes" id="UP000278222"/>
    </source>
</evidence>
<comment type="caution">
    <text evidence="2">The sequence shown here is derived from an EMBL/GenBank/DDBJ whole genome shotgun (WGS) entry which is preliminary data.</text>
</comment>